<organism evidence="1">
    <name type="scientific">marine sediment metagenome</name>
    <dbReference type="NCBI Taxonomy" id="412755"/>
    <lineage>
        <taxon>unclassified sequences</taxon>
        <taxon>metagenomes</taxon>
        <taxon>ecological metagenomes</taxon>
    </lineage>
</organism>
<accession>A0A0F9J5X9</accession>
<evidence type="ECO:0000313" key="1">
    <source>
        <dbReference type="EMBL" id="KKM27819.1"/>
    </source>
</evidence>
<gene>
    <name evidence="1" type="ORF">LCGC14_1570940</name>
</gene>
<dbReference type="EMBL" id="LAZR01012252">
    <property type="protein sequence ID" value="KKM27819.1"/>
    <property type="molecule type" value="Genomic_DNA"/>
</dbReference>
<dbReference type="AlphaFoldDB" id="A0A0F9J5X9"/>
<proteinExistence type="predicted"/>
<protein>
    <submittedName>
        <fullName evidence="1">Uncharacterized protein</fullName>
    </submittedName>
</protein>
<name>A0A0F9J5X9_9ZZZZ</name>
<reference evidence="1" key="1">
    <citation type="journal article" date="2015" name="Nature">
        <title>Complex archaea that bridge the gap between prokaryotes and eukaryotes.</title>
        <authorList>
            <person name="Spang A."/>
            <person name="Saw J.H."/>
            <person name="Jorgensen S.L."/>
            <person name="Zaremba-Niedzwiedzka K."/>
            <person name="Martijn J."/>
            <person name="Lind A.E."/>
            <person name="van Eijk R."/>
            <person name="Schleper C."/>
            <person name="Guy L."/>
            <person name="Ettema T.J."/>
        </authorList>
    </citation>
    <scope>NUCLEOTIDE SEQUENCE</scope>
</reference>
<comment type="caution">
    <text evidence="1">The sequence shown here is derived from an EMBL/GenBank/DDBJ whole genome shotgun (WGS) entry which is preliminary data.</text>
</comment>
<sequence>MARPKPDDIREEMKRIFDVKPHALSLYKDDRRFLLWRELDTAYWTLDWVLGQTKVRPLAGIFNDLDHKDRKRLVKIMGQSKRKKP</sequence>